<gene>
    <name evidence="1" type="ORF">S01H4_24863</name>
</gene>
<comment type="caution">
    <text evidence="1">The sequence shown here is derived from an EMBL/GenBank/DDBJ whole genome shotgun (WGS) entry which is preliminary data.</text>
</comment>
<accession>X1C5P1</accession>
<name>X1C5P1_9ZZZZ</name>
<sequence>MAAEIATAVWDGISDTLDFITAAITAIAEDIWIALSAAIGDILDDLLTALVIVVEDIAEVIFDILEKIVFRHYPISW</sequence>
<organism evidence="1">
    <name type="scientific">marine sediment metagenome</name>
    <dbReference type="NCBI Taxonomy" id="412755"/>
    <lineage>
        <taxon>unclassified sequences</taxon>
        <taxon>metagenomes</taxon>
        <taxon>ecological metagenomes</taxon>
    </lineage>
</organism>
<dbReference type="AlphaFoldDB" id="X1C5P1"/>
<protein>
    <submittedName>
        <fullName evidence="1">Uncharacterized protein</fullName>
    </submittedName>
</protein>
<proteinExistence type="predicted"/>
<dbReference type="EMBL" id="BART01011751">
    <property type="protein sequence ID" value="GAG88637.1"/>
    <property type="molecule type" value="Genomic_DNA"/>
</dbReference>
<evidence type="ECO:0000313" key="1">
    <source>
        <dbReference type="EMBL" id="GAG88637.1"/>
    </source>
</evidence>
<reference evidence="1" key="1">
    <citation type="journal article" date="2014" name="Front. Microbiol.">
        <title>High frequency of phylogenetically diverse reductive dehalogenase-homologous genes in deep subseafloor sedimentary metagenomes.</title>
        <authorList>
            <person name="Kawai M."/>
            <person name="Futagami T."/>
            <person name="Toyoda A."/>
            <person name="Takaki Y."/>
            <person name="Nishi S."/>
            <person name="Hori S."/>
            <person name="Arai W."/>
            <person name="Tsubouchi T."/>
            <person name="Morono Y."/>
            <person name="Uchiyama I."/>
            <person name="Ito T."/>
            <person name="Fujiyama A."/>
            <person name="Inagaki F."/>
            <person name="Takami H."/>
        </authorList>
    </citation>
    <scope>NUCLEOTIDE SEQUENCE</scope>
    <source>
        <strain evidence="1">Expedition CK06-06</strain>
    </source>
</reference>